<name>A0A8E2EGW4_9PEZI</name>
<gene>
    <name evidence="2" type="ORF">K432DRAFT_173382</name>
</gene>
<feature type="region of interest" description="Disordered" evidence="1">
    <location>
        <begin position="1"/>
        <end position="20"/>
    </location>
</feature>
<proteinExistence type="predicted"/>
<accession>A0A8E2EGW4</accession>
<evidence type="ECO:0000313" key="2">
    <source>
        <dbReference type="EMBL" id="OCK83618.1"/>
    </source>
</evidence>
<organism evidence="2 3">
    <name type="scientific">Lepidopterella palustris CBS 459.81</name>
    <dbReference type="NCBI Taxonomy" id="1314670"/>
    <lineage>
        <taxon>Eukaryota</taxon>
        <taxon>Fungi</taxon>
        <taxon>Dikarya</taxon>
        <taxon>Ascomycota</taxon>
        <taxon>Pezizomycotina</taxon>
        <taxon>Dothideomycetes</taxon>
        <taxon>Pleosporomycetidae</taxon>
        <taxon>Mytilinidiales</taxon>
        <taxon>Argynnaceae</taxon>
        <taxon>Lepidopterella</taxon>
    </lineage>
</organism>
<sequence>MQPLHYRGEQKRQKVSQSPYQSPTIFISPAFPCESVTNNPITRDRTQSKLYIDLGLIHCSSTTQKPRANPVRGSLNNRSQDHLPILVLLKASPCHPAPTLTHCSSALRFPWLEALNCGVSGHHHAPGERPPNYLTLTIQLLPSPSRFAE</sequence>
<evidence type="ECO:0000313" key="3">
    <source>
        <dbReference type="Proteomes" id="UP000250266"/>
    </source>
</evidence>
<protein>
    <submittedName>
        <fullName evidence="2">Uncharacterized protein</fullName>
    </submittedName>
</protein>
<dbReference type="Proteomes" id="UP000250266">
    <property type="component" value="Unassembled WGS sequence"/>
</dbReference>
<dbReference type="AlphaFoldDB" id="A0A8E2EGW4"/>
<dbReference type="EMBL" id="KV744856">
    <property type="protein sequence ID" value="OCK83618.1"/>
    <property type="molecule type" value="Genomic_DNA"/>
</dbReference>
<reference evidence="2 3" key="1">
    <citation type="journal article" date="2016" name="Nat. Commun.">
        <title>Ectomycorrhizal ecology is imprinted in the genome of the dominant symbiotic fungus Cenococcum geophilum.</title>
        <authorList>
            <consortium name="DOE Joint Genome Institute"/>
            <person name="Peter M."/>
            <person name="Kohler A."/>
            <person name="Ohm R.A."/>
            <person name="Kuo A."/>
            <person name="Krutzmann J."/>
            <person name="Morin E."/>
            <person name="Arend M."/>
            <person name="Barry K.W."/>
            <person name="Binder M."/>
            <person name="Choi C."/>
            <person name="Clum A."/>
            <person name="Copeland A."/>
            <person name="Grisel N."/>
            <person name="Haridas S."/>
            <person name="Kipfer T."/>
            <person name="LaButti K."/>
            <person name="Lindquist E."/>
            <person name="Lipzen A."/>
            <person name="Maire R."/>
            <person name="Meier B."/>
            <person name="Mihaltcheva S."/>
            <person name="Molinier V."/>
            <person name="Murat C."/>
            <person name="Poggeler S."/>
            <person name="Quandt C.A."/>
            <person name="Sperisen C."/>
            <person name="Tritt A."/>
            <person name="Tisserant E."/>
            <person name="Crous P.W."/>
            <person name="Henrissat B."/>
            <person name="Nehls U."/>
            <person name="Egli S."/>
            <person name="Spatafora J.W."/>
            <person name="Grigoriev I.V."/>
            <person name="Martin F.M."/>
        </authorList>
    </citation>
    <scope>NUCLEOTIDE SEQUENCE [LARGE SCALE GENOMIC DNA]</scope>
    <source>
        <strain evidence="2 3">CBS 459.81</strain>
    </source>
</reference>
<feature type="compositionally biased region" description="Basic and acidic residues" evidence="1">
    <location>
        <begin position="1"/>
        <end position="12"/>
    </location>
</feature>
<keyword evidence="3" id="KW-1185">Reference proteome</keyword>
<evidence type="ECO:0000256" key="1">
    <source>
        <dbReference type="SAM" id="MobiDB-lite"/>
    </source>
</evidence>